<evidence type="ECO:0000256" key="2">
    <source>
        <dbReference type="ARBA" id="ARBA00022741"/>
    </source>
</evidence>
<feature type="domain" description="DNA2/NAM7 helicase helicase" evidence="7">
    <location>
        <begin position="394"/>
        <end position="514"/>
    </location>
</feature>
<dbReference type="InterPro" id="IPR027417">
    <property type="entry name" value="P-loop_NTPase"/>
</dbReference>
<feature type="domain" description="DNA2/NAM7 helicase-like C-terminal" evidence="8">
    <location>
        <begin position="1171"/>
        <end position="1348"/>
    </location>
</feature>
<evidence type="ECO:0000313" key="10">
    <source>
        <dbReference type="EMBL" id="MFC5217008.1"/>
    </source>
</evidence>
<feature type="region of interest" description="Disordered" evidence="6">
    <location>
        <begin position="85"/>
        <end position="141"/>
    </location>
</feature>
<dbReference type="Gene3D" id="3.40.960.10">
    <property type="entry name" value="VSR Endonuclease"/>
    <property type="match status" value="1"/>
</dbReference>
<dbReference type="SUPFAM" id="SSF54534">
    <property type="entry name" value="FKBP-like"/>
    <property type="match status" value="1"/>
</dbReference>
<organism evidence="10 11">
    <name type="scientific">Streptomyces coerulescens</name>
    <dbReference type="NCBI Taxonomy" id="29304"/>
    <lineage>
        <taxon>Bacteria</taxon>
        <taxon>Bacillati</taxon>
        <taxon>Actinomycetota</taxon>
        <taxon>Actinomycetes</taxon>
        <taxon>Kitasatosporales</taxon>
        <taxon>Streptomycetaceae</taxon>
        <taxon>Streptomyces</taxon>
    </lineage>
</organism>
<dbReference type="InterPro" id="IPR041679">
    <property type="entry name" value="DNA2/NAM7-like_C"/>
</dbReference>
<name>A0ABW0CNR4_STRCD</name>
<evidence type="ECO:0000259" key="9">
    <source>
        <dbReference type="Pfam" id="PF18741"/>
    </source>
</evidence>
<dbReference type="InterPro" id="IPR041677">
    <property type="entry name" value="DNA2/NAM7_AAA_11"/>
</dbReference>
<feature type="compositionally biased region" description="Acidic residues" evidence="6">
    <location>
        <begin position="1508"/>
        <end position="1528"/>
    </location>
</feature>
<dbReference type="RefSeq" id="WP_380857064.1">
    <property type="nucleotide sequence ID" value="NZ_JBHSKM010000019.1"/>
</dbReference>
<proteinExistence type="inferred from homology"/>
<dbReference type="InterPro" id="IPR047187">
    <property type="entry name" value="SF1_C_Upf1"/>
</dbReference>
<evidence type="ECO:0000259" key="8">
    <source>
        <dbReference type="Pfam" id="PF13087"/>
    </source>
</evidence>
<evidence type="ECO:0000256" key="1">
    <source>
        <dbReference type="ARBA" id="ARBA00007913"/>
    </source>
</evidence>
<keyword evidence="5" id="KW-0067">ATP-binding</keyword>
<dbReference type="Proteomes" id="UP001596263">
    <property type="component" value="Unassembled WGS sequence"/>
</dbReference>
<evidence type="ECO:0000259" key="7">
    <source>
        <dbReference type="Pfam" id="PF13086"/>
    </source>
</evidence>
<evidence type="ECO:0000256" key="3">
    <source>
        <dbReference type="ARBA" id="ARBA00022801"/>
    </source>
</evidence>
<evidence type="ECO:0000256" key="5">
    <source>
        <dbReference type="ARBA" id="ARBA00022840"/>
    </source>
</evidence>
<evidence type="ECO:0000313" key="11">
    <source>
        <dbReference type="Proteomes" id="UP001596263"/>
    </source>
</evidence>
<dbReference type="PANTHER" id="PTHR43788:SF8">
    <property type="entry name" value="DNA-BINDING PROTEIN SMUBP-2"/>
    <property type="match status" value="1"/>
</dbReference>
<dbReference type="PANTHER" id="PTHR43788">
    <property type="entry name" value="DNA2/NAM7 HELICASE FAMILY MEMBER"/>
    <property type="match status" value="1"/>
</dbReference>
<dbReference type="Pfam" id="PF13087">
    <property type="entry name" value="AAA_12"/>
    <property type="match status" value="1"/>
</dbReference>
<dbReference type="InterPro" id="IPR036953">
    <property type="entry name" value="GreA/GreB_C_sf"/>
</dbReference>
<gene>
    <name evidence="10" type="ORF">ACFPQ9_24510</name>
</gene>
<dbReference type="Gene3D" id="3.40.50.300">
    <property type="entry name" value="P-loop containing nucleotide triphosphate hydrolases"/>
    <property type="match status" value="3"/>
</dbReference>
<feature type="region of interest" description="Disordered" evidence="6">
    <location>
        <begin position="1500"/>
        <end position="1563"/>
    </location>
</feature>
<feature type="compositionally biased region" description="Basic and acidic residues" evidence="6">
    <location>
        <begin position="103"/>
        <end position="113"/>
    </location>
</feature>
<dbReference type="CDD" id="cd18808">
    <property type="entry name" value="SF1_C_Upf1"/>
    <property type="match status" value="1"/>
</dbReference>
<dbReference type="InterPro" id="IPR049468">
    <property type="entry name" value="Restrct_endonuc-II-like_dom"/>
</dbReference>
<comment type="caution">
    <text evidence="10">The sequence shown here is derived from an EMBL/GenBank/DDBJ whole genome shotgun (WGS) entry which is preliminary data.</text>
</comment>
<dbReference type="InterPro" id="IPR011335">
    <property type="entry name" value="Restrct_endonuc-II-like"/>
</dbReference>
<accession>A0ABW0CNR4</accession>
<comment type="similarity">
    <text evidence="1">Belongs to the DNA2/NAM7 helicase family.</text>
</comment>
<feature type="domain" description="Restriction endonuclease type II-like" evidence="9">
    <location>
        <begin position="1397"/>
        <end position="1489"/>
    </location>
</feature>
<dbReference type="SUPFAM" id="SSF52980">
    <property type="entry name" value="Restriction endonuclease-like"/>
    <property type="match status" value="1"/>
</dbReference>
<dbReference type="Pfam" id="PF18741">
    <property type="entry name" value="MTES_1575"/>
    <property type="match status" value="1"/>
</dbReference>
<evidence type="ECO:0000256" key="6">
    <source>
        <dbReference type="SAM" id="MobiDB-lite"/>
    </source>
</evidence>
<keyword evidence="2" id="KW-0547">Nucleotide-binding</keyword>
<protein>
    <submittedName>
        <fullName evidence="10">AAA domain-containing protein</fullName>
    </submittedName>
</protein>
<sequence>MHTISSYFLLNQFSEVLVPVSAATPDDVVRHVFRYLAEVGESRAKPVRTHDDARHQLWFADLPAQFGSFLREVVPGDAPLWLRADRPTRHEPPVPPTPLAHWLDGREVRDSARETAPAPREQADLPADEVSSGGSSRSGHITVALDDFPQRDLVRDQHRAWSRLWNGWASRDRVTKPVVRAYDRLYRLCVDASELGESFELVVGFGHLTWSAQGEAVRRHLVTCRAVISIDPDTGAITVGPDPEHGSPVLEESMLDAAQKARADIRERVRQELEAAGDTTDPALAEQLHRALNTWTIAAHEAGRYDPSPTRHRATGDPAVPVVGFAPVLLLRERTRRSMLEALRGVALSIEQGAEPTALLRLIAGAGGDRPLGEPGGGERVAQSPELYFALPSNDEQRTIAERLRDRDLVVVQGPPGTGKTHTIANLVTDLLAHGNRVLITSHTARALKVLKDKLPSGVRELCVSRTDDGAGQQELEQSVKAILDRQGEFSARTYRRRIQDHEERLRSARSAQALALKTLRALREQETYRHPVEIGDYQGTLAQIAQRLAEERPRLGWIGRVPADTPTLDAAALTGLRRAALEFTDRHRALAATVSAALPESGRLPTAPEFADAVETLRVAEAALTGLRADGSVARLDDAVSSLTGAQQDRLAAALDRFTAAVSSAAATPEAWAAEACREVLAGQDVAVRSRHERTTAALTAIEQAAGSLGATLVSGLETYDVPTALGLAGTLRDGLASGEKLRGALGLKTRLRKAVGDFPETVRVDGRGVETEAAATAVLHRVTLERHLQDVEQEWGEGADAWQATARRIARLRQDIATLTLLTELADLRREVVRAAAGAPGLAGVDWGDGTAADTVRGVLRARAARRAADPARALLDDALGVLRAAAHRRGASVAVERARAAAETRDPAAYADALGELDDLRESLARKKACDDAYRLVSAELPDIADTLESTPEDSAWDARLARFESAWAWSAWHTRMTELTDPEAGNRQLRLLAEADGEIRISLERLAADKAWFSCLSRLTDDQAVALTSYQQNVRKLGKGTGKYAATYRRQARESLQASQEAVPAWIMPLHQVTETVPMDRAGRFDVVIIDEASQSGPEALLLAWLGAKVIVVGDDQQVSPAQVGVDHDEQFALQRRLLGELPAARRNLFTPTASLFDIASGLAGGRGRLMLQEHFRCMPEIIGFSNTLCYGGRLQPLRQYGADRLPPLRSVHVADGYVEGTGQKQINRPEAERLVDEIARRIADPAYKGRTMGVITLLGAGQKFLIEDLLADRIPLDERQRRRLRVGNAEEFQGDERDVVFISLVVSLTGPDGPRRIGSYSSALYRQHINVAASRARDQVWLFHSAALTELGETDLRRAYLDWFSRPAEEQDGLSLGEVRPDVPHEAFDSLFEQRVYLALRGRGYHVRPQYPAGRYRIDLVVEGGTKRLAVECDGDAFHTEENADADAARQRELERVGWTFVRIRGSRFFLDPERALEPLWSELERLGIETGSQLSRRRFAEAEAEAEAGTEAEGETEAESASEAEAAAAAEVTEEPAPAPTRDAEPVTPEASPQPGFVSVANLHRDEVNAAQHAFSMGRTVAGVARFHGGVGAQGFPGADAVDILRAGQIVVRVAHAEVQAMIRAAIAHADAPVFGDAGQVGVARYHAPGSAGAPDGRTTELLRVHRKTTERTAVKTTLPAVPRQPTRTVEPAGRVRVDRLGIAAHRRVQRELQRVQDALDLPLPEIVAVDSSSRMAQLADHDKRRAALQERRSFLRALLDQVIPDPSLTGGAMVVPGCLVGVEDPDEPGVTTYEIAMLAGDEAERLSPDSALGKALMWREVGDEVSWLTERGTRMSVIVRYVED</sequence>
<dbReference type="SUPFAM" id="SSF52540">
    <property type="entry name" value="P-loop containing nucleoside triphosphate hydrolases"/>
    <property type="match status" value="1"/>
</dbReference>
<keyword evidence="4" id="KW-0347">Helicase</keyword>
<keyword evidence="3" id="KW-0378">Hydrolase</keyword>
<dbReference type="InterPro" id="IPR050534">
    <property type="entry name" value="Coronavir_polyprotein_1ab"/>
</dbReference>
<dbReference type="Pfam" id="PF13086">
    <property type="entry name" value="AAA_11"/>
    <property type="match status" value="1"/>
</dbReference>
<keyword evidence="11" id="KW-1185">Reference proteome</keyword>
<dbReference type="Gene3D" id="3.10.50.30">
    <property type="entry name" value="Transcription elongation factor, GreA/GreB, C-terminal domain"/>
    <property type="match status" value="1"/>
</dbReference>
<dbReference type="EMBL" id="JBHSKM010000019">
    <property type="protein sequence ID" value="MFC5217008.1"/>
    <property type="molecule type" value="Genomic_DNA"/>
</dbReference>
<evidence type="ECO:0000256" key="4">
    <source>
        <dbReference type="ARBA" id="ARBA00022806"/>
    </source>
</evidence>
<reference evidence="11" key="1">
    <citation type="journal article" date="2019" name="Int. J. Syst. Evol. Microbiol.">
        <title>The Global Catalogue of Microorganisms (GCM) 10K type strain sequencing project: providing services to taxonomists for standard genome sequencing and annotation.</title>
        <authorList>
            <consortium name="The Broad Institute Genomics Platform"/>
            <consortium name="The Broad Institute Genome Sequencing Center for Infectious Disease"/>
            <person name="Wu L."/>
            <person name="Ma J."/>
        </authorList>
    </citation>
    <scope>NUCLEOTIDE SEQUENCE [LARGE SCALE GENOMIC DNA]</scope>
    <source>
        <strain evidence="11">KCTC 42586</strain>
    </source>
</reference>